<keyword evidence="7" id="KW-1278">Translocase</keyword>
<evidence type="ECO:0000256" key="1">
    <source>
        <dbReference type="ARBA" id="ARBA00022448"/>
    </source>
</evidence>
<keyword evidence="2" id="KW-1003">Cell membrane</keyword>
<evidence type="ECO:0000256" key="5">
    <source>
        <dbReference type="ARBA" id="ARBA00022741"/>
    </source>
</evidence>
<evidence type="ECO:0000256" key="3">
    <source>
        <dbReference type="ARBA" id="ARBA00022505"/>
    </source>
</evidence>
<evidence type="ECO:0000256" key="7">
    <source>
        <dbReference type="ARBA" id="ARBA00022967"/>
    </source>
</evidence>
<keyword evidence="1" id="KW-0813">Transport</keyword>
<dbReference type="GO" id="GO:0015098">
    <property type="term" value="F:molybdate ion transmembrane transporter activity"/>
    <property type="evidence" value="ECO:0007669"/>
    <property type="project" value="InterPro"/>
</dbReference>
<dbReference type="PANTHER" id="PTHR43514">
    <property type="entry name" value="ABC TRANSPORTER I FAMILY MEMBER 10"/>
    <property type="match status" value="1"/>
</dbReference>
<evidence type="ECO:0000259" key="10">
    <source>
        <dbReference type="PROSITE" id="PS51866"/>
    </source>
</evidence>
<dbReference type="PROSITE" id="PS51866">
    <property type="entry name" value="MOP"/>
    <property type="match status" value="1"/>
</dbReference>
<evidence type="ECO:0000256" key="6">
    <source>
        <dbReference type="ARBA" id="ARBA00022840"/>
    </source>
</evidence>
<dbReference type="Gene3D" id="3.40.50.300">
    <property type="entry name" value="P-loop containing nucleotide triphosphate hydrolases"/>
    <property type="match status" value="1"/>
</dbReference>
<feature type="domain" description="Mop" evidence="10">
    <location>
        <begin position="294"/>
        <end position="358"/>
    </location>
</feature>
<dbReference type="InterPro" id="IPR003593">
    <property type="entry name" value="AAA+_ATPase"/>
</dbReference>
<evidence type="ECO:0000256" key="2">
    <source>
        <dbReference type="ARBA" id="ARBA00022475"/>
    </source>
</evidence>
<gene>
    <name evidence="11" type="ORF">MNBD_NITROSPINAE02-1095</name>
</gene>
<keyword evidence="4" id="KW-0997">Cell inner membrane</keyword>
<evidence type="ECO:0000256" key="8">
    <source>
        <dbReference type="ARBA" id="ARBA00023136"/>
    </source>
</evidence>
<dbReference type="Pfam" id="PF00005">
    <property type="entry name" value="ABC_tran"/>
    <property type="match status" value="1"/>
</dbReference>
<dbReference type="InterPro" id="IPR003439">
    <property type="entry name" value="ABC_transporter-like_ATP-bd"/>
</dbReference>
<dbReference type="EMBL" id="UOGE01000059">
    <property type="protein sequence ID" value="VAX20547.1"/>
    <property type="molecule type" value="Genomic_DNA"/>
</dbReference>
<dbReference type="GO" id="GO:0140359">
    <property type="term" value="F:ABC-type transporter activity"/>
    <property type="evidence" value="ECO:0007669"/>
    <property type="project" value="InterPro"/>
</dbReference>
<dbReference type="GO" id="GO:0016020">
    <property type="term" value="C:membrane"/>
    <property type="evidence" value="ECO:0007669"/>
    <property type="project" value="InterPro"/>
</dbReference>
<sequence>MKKIKLRYRFNHGGFSIDTRLSAPGAGVTALFGQSGSGKTTILRLIAGLLKPSEGYLEVNGELIQDSARGIFLPPHKRRIGYAFQEPRLFPHLTVRQNLEYGFKRTSEDERTVEFDKTVEMLGVYDFLSRFPGQLSGGQKQRVAIARALLASPKLLLLDEPLASLDSASKSEIFPYLEKLHNELSIPVIYISHSIDEVARFADYIALVENGKVYASGELMDVLSSLDLPVSRGEDAGAVVEARVAGHEDRFHLTWLDFPGGRINIPRNDMPVGRKTRVRIIASDVAISVDRPIETSILNVFEAVIVEIKEKSPSQVMVKMDANGAPILARITKKSQSTLGLDVGKKCYAMVKSVAVVM</sequence>
<dbReference type="InterPro" id="IPR005116">
    <property type="entry name" value="Transp-assoc_OB_typ1"/>
</dbReference>
<evidence type="ECO:0000259" key="9">
    <source>
        <dbReference type="PROSITE" id="PS50893"/>
    </source>
</evidence>
<feature type="domain" description="ABC transporter" evidence="9">
    <location>
        <begin position="1"/>
        <end position="235"/>
    </location>
</feature>
<accession>A0A3B1CV43</accession>
<dbReference type="InterPro" id="IPR011868">
    <property type="entry name" value="ModC_ABC_ATP-bd"/>
</dbReference>
<dbReference type="Pfam" id="PF03459">
    <property type="entry name" value="TOBE"/>
    <property type="match status" value="1"/>
</dbReference>
<dbReference type="InterPro" id="IPR004606">
    <property type="entry name" value="Mop_domain"/>
</dbReference>
<dbReference type="NCBIfam" id="TIGR02142">
    <property type="entry name" value="modC_ABC"/>
    <property type="match status" value="1"/>
</dbReference>
<proteinExistence type="predicted"/>
<evidence type="ECO:0000313" key="11">
    <source>
        <dbReference type="EMBL" id="VAX20547.1"/>
    </source>
</evidence>
<protein>
    <submittedName>
        <fullName evidence="11">Molybdenum ABC transporter ATP-binding protein ModC</fullName>
    </submittedName>
</protein>
<dbReference type="PANTHER" id="PTHR43514:SF10">
    <property type="entry name" value="MOLYBDENUM IMPORT ATP-BINDING PROTEIN MODC 2"/>
    <property type="match status" value="1"/>
</dbReference>
<evidence type="ECO:0000256" key="4">
    <source>
        <dbReference type="ARBA" id="ARBA00022519"/>
    </source>
</evidence>
<dbReference type="GO" id="GO:0016887">
    <property type="term" value="F:ATP hydrolysis activity"/>
    <property type="evidence" value="ECO:0007669"/>
    <property type="project" value="InterPro"/>
</dbReference>
<reference evidence="11" key="1">
    <citation type="submission" date="2018-06" db="EMBL/GenBank/DDBJ databases">
        <authorList>
            <person name="Zhirakovskaya E."/>
        </authorList>
    </citation>
    <scope>NUCLEOTIDE SEQUENCE</scope>
</reference>
<dbReference type="InterPro" id="IPR017871">
    <property type="entry name" value="ABC_transporter-like_CS"/>
</dbReference>
<dbReference type="SUPFAM" id="SSF52540">
    <property type="entry name" value="P-loop containing nucleoside triphosphate hydrolases"/>
    <property type="match status" value="1"/>
</dbReference>
<keyword evidence="5" id="KW-0547">Nucleotide-binding</keyword>
<keyword evidence="6 11" id="KW-0067">ATP-binding</keyword>
<name>A0A3B1CV43_9ZZZZ</name>
<dbReference type="InterPro" id="IPR008995">
    <property type="entry name" value="Mo/tungstate-bd_C_term_dom"/>
</dbReference>
<dbReference type="PROSITE" id="PS50893">
    <property type="entry name" value="ABC_TRANSPORTER_2"/>
    <property type="match status" value="1"/>
</dbReference>
<dbReference type="Gene3D" id="2.40.50.100">
    <property type="match status" value="1"/>
</dbReference>
<dbReference type="InterPro" id="IPR050334">
    <property type="entry name" value="Molybdenum_import_ModC"/>
</dbReference>
<organism evidence="11">
    <name type="scientific">hydrothermal vent metagenome</name>
    <dbReference type="NCBI Taxonomy" id="652676"/>
    <lineage>
        <taxon>unclassified sequences</taxon>
        <taxon>metagenomes</taxon>
        <taxon>ecological metagenomes</taxon>
    </lineage>
</organism>
<dbReference type="AlphaFoldDB" id="A0A3B1CV43"/>
<keyword evidence="3" id="KW-0500">Molybdenum</keyword>
<dbReference type="InterPro" id="IPR027417">
    <property type="entry name" value="P-loop_NTPase"/>
</dbReference>
<dbReference type="SUPFAM" id="SSF50331">
    <property type="entry name" value="MOP-like"/>
    <property type="match status" value="1"/>
</dbReference>
<dbReference type="SMART" id="SM00382">
    <property type="entry name" value="AAA"/>
    <property type="match status" value="1"/>
</dbReference>
<keyword evidence="8" id="KW-0472">Membrane</keyword>
<dbReference type="GO" id="GO:0005524">
    <property type="term" value="F:ATP binding"/>
    <property type="evidence" value="ECO:0007669"/>
    <property type="project" value="UniProtKB-KW"/>
</dbReference>
<dbReference type="PROSITE" id="PS00211">
    <property type="entry name" value="ABC_TRANSPORTER_1"/>
    <property type="match status" value="1"/>
</dbReference>